<dbReference type="OrthoDB" id="2538110at2759"/>
<keyword evidence="4" id="KW-1185">Reference proteome</keyword>
<dbReference type="STRING" id="4999.A0A1Y1URK5"/>
<evidence type="ECO:0000313" key="3">
    <source>
        <dbReference type="EMBL" id="ORX40693.1"/>
    </source>
</evidence>
<evidence type="ECO:0000313" key="4">
    <source>
        <dbReference type="Proteomes" id="UP000193218"/>
    </source>
</evidence>
<dbReference type="EMBL" id="NBSH01000001">
    <property type="protein sequence ID" value="ORX40693.1"/>
    <property type="molecule type" value="Genomic_DNA"/>
</dbReference>
<organism evidence="3 4">
    <name type="scientific">Kockovaella imperatae</name>
    <dbReference type="NCBI Taxonomy" id="4999"/>
    <lineage>
        <taxon>Eukaryota</taxon>
        <taxon>Fungi</taxon>
        <taxon>Dikarya</taxon>
        <taxon>Basidiomycota</taxon>
        <taxon>Agaricomycotina</taxon>
        <taxon>Tremellomycetes</taxon>
        <taxon>Tremellales</taxon>
        <taxon>Cuniculitremaceae</taxon>
        <taxon>Kockovaella</taxon>
    </lineage>
</organism>
<feature type="compositionally biased region" description="Low complexity" evidence="1">
    <location>
        <begin position="8"/>
        <end position="22"/>
    </location>
</feature>
<keyword evidence="2" id="KW-0472">Membrane</keyword>
<dbReference type="RefSeq" id="XP_021874372.1">
    <property type="nucleotide sequence ID" value="XM_022014308.1"/>
</dbReference>
<keyword evidence="2" id="KW-0812">Transmembrane</keyword>
<dbReference type="AlphaFoldDB" id="A0A1Y1URK5"/>
<feature type="compositionally biased region" description="Basic residues" evidence="1">
    <location>
        <begin position="162"/>
        <end position="181"/>
    </location>
</feature>
<name>A0A1Y1URK5_9TREE</name>
<evidence type="ECO:0000256" key="1">
    <source>
        <dbReference type="SAM" id="MobiDB-lite"/>
    </source>
</evidence>
<proteinExistence type="predicted"/>
<feature type="region of interest" description="Disordered" evidence="1">
    <location>
        <begin position="1"/>
        <end position="41"/>
    </location>
</feature>
<reference evidence="3 4" key="1">
    <citation type="submission" date="2017-03" db="EMBL/GenBank/DDBJ databases">
        <title>Widespread Adenine N6-methylation of Active Genes in Fungi.</title>
        <authorList>
            <consortium name="DOE Joint Genome Institute"/>
            <person name="Mondo S.J."/>
            <person name="Dannebaum R.O."/>
            <person name="Kuo R.C."/>
            <person name="Louie K.B."/>
            <person name="Bewick A.J."/>
            <person name="Labutti K."/>
            <person name="Haridas S."/>
            <person name="Kuo A."/>
            <person name="Salamov A."/>
            <person name="Ahrendt S.R."/>
            <person name="Lau R."/>
            <person name="Bowen B.P."/>
            <person name="Lipzen A."/>
            <person name="Sullivan W."/>
            <person name="Andreopoulos W.B."/>
            <person name="Clum A."/>
            <person name="Lindquist E."/>
            <person name="Daum C."/>
            <person name="Northen T.R."/>
            <person name="Ramamoorthy G."/>
            <person name="Schmitz R.J."/>
            <person name="Gryganskyi A."/>
            <person name="Culley D."/>
            <person name="Magnuson J."/>
            <person name="James T.Y."/>
            <person name="O'Malley M.A."/>
            <person name="Stajich J.E."/>
            <person name="Spatafora J.W."/>
            <person name="Visel A."/>
            <person name="Grigoriev I.V."/>
        </authorList>
    </citation>
    <scope>NUCLEOTIDE SEQUENCE [LARGE SCALE GENOMIC DNA]</scope>
    <source>
        <strain evidence="3 4">NRRL Y-17943</strain>
    </source>
</reference>
<feature type="transmembrane region" description="Helical" evidence="2">
    <location>
        <begin position="59"/>
        <end position="77"/>
    </location>
</feature>
<feature type="region of interest" description="Disordered" evidence="1">
    <location>
        <begin position="122"/>
        <end position="181"/>
    </location>
</feature>
<evidence type="ECO:0000256" key="2">
    <source>
        <dbReference type="SAM" id="Phobius"/>
    </source>
</evidence>
<gene>
    <name evidence="3" type="ORF">BD324DRAFT_611806</name>
</gene>
<dbReference type="GeneID" id="33556116"/>
<comment type="caution">
    <text evidence="3">The sequence shown here is derived from an EMBL/GenBank/DDBJ whole genome shotgun (WGS) entry which is preliminary data.</text>
</comment>
<sequence length="181" mass="20449">MSSGSYQRIPTSPSSSRPSSPRISRDSTGQEILEEDDNDAHRPLRASVQAEFNRPPPAWWKRAGIILFMLVLGWLSIRLGTMKKSPQIIYASRYSEEFKYRPAASPVITEYLKDGRIRLRGAQPGGIGVREEDMPRTPAQKASDEKKRIQEARDAAREKLGLRKGKKKSKKNKSRGVKTEI</sequence>
<protein>
    <submittedName>
        <fullName evidence="3">Uncharacterized protein</fullName>
    </submittedName>
</protein>
<dbReference type="Proteomes" id="UP000193218">
    <property type="component" value="Unassembled WGS sequence"/>
</dbReference>
<dbReference type="InParanoid" id="A0A1Y1URK5"/>
<accession>A0A1Y1URK5</accession>
<feature type="compositionally biased region" description="Basic and acidic residues" evidence="1">
    <location>
        <begin position="142"/>
        <end position="161"/>
    </location>
</feature>
<keyword evidence="2" id="KW-1133">Transmembrane helix</keyword>